<evidence type="ECO:0000313" key="2">
    <source>
        <dbReference type="EMBL" id="ROP38643.1"/>
    </source>
</evidence>
<dbReference type="Pfam" id="PF13443">
    <property type="entry name" value="HTH_26"/>
    <property type="match status" value="1"/>
</dbReference>
<accession>A0A3N1H805</accession>
<keyword evidence="2" id="KW-0238">DNA-binding</keyword>
<proteinExistence type="predicted"/>
<organism evidence="2 3">
    <name type="scientific">Saccharothrix texasensis</name>
    <dbReference type="NCBI Taxonomy" id="103734"/>
    <lineage>
        <taxon>Bacteria</taxon>
        <taxon>Bacillati</taxon>
        <taxon>Actinomycetota</taxon>
        <taxon>Actinomycetes</taxon>
        <taxon>Pseudonocardiales</taxon>
        <taxon>Pseudonocardiaceae</taxon>
        <taxon>Saccharothrix</taxon>
    </lineage>
</organism>
<reference evidence="2 3" key="1">
    <citation type="submission" date="2018-11" db="EMBL/GenBank/DDBJ databases">
        <title>Sequencing the genomes of 1000 actinobacteria strains.</title>
        <authorList>
            <person name="Klenk H.-P."/>
        </authorList>
    </citation>
    <scope>NUCLEOTIDE SEQUENCE [LARGE SCALE GENOMIC DNA]</scope>
    <source>
        <strain evidence="2 3">DSM 44231</strain>
    </source>
</reference>
<gene>
    <name evidence="2" type="ORF">EDD40_4005</name>
</gene>
<dbReference type="EMBL" id="RJKM01000001">
    <property type="protein sequence ID" value="ROP38643.1"/>
    <property type="molecule type" value="Genomic_DNA"/>
</dbReference>
<dbReference type="GO" id="GO:0003677">
    <property type="term" value="F:DNA binding"/>
    <property type="evidence" value="ECO:0007669"/>
    <property type="project" value="UniProtKB-KW"/>
</dbReference>
<dbReference type="CDD" id="cd00093">
    <property type="entry name" value="HTH_XRE"/>
    <property type="match status" value="1"/>
</dbReference>
<comment type="caution">
    <text evidence="2">The sequence shown here is derived from an EMBL/GenBank/DDBJ whole genome shotgun (WGS) entry which is preliminary data.</text>
</comment>
<evidence type="ECO:0000313" key="3">
    <source>
        <dbReference type="Proteomes" id="UP000268727"/>
    </source>
</evidence>
<protein>
    <submittedName>
        <fullName evidence="2">Cro/C1-type helix-turn-helix DNA-binding protein</fullName>
    </submittedName>
</protein>
<dbReference type="InterPro" id="IPR001387">
    <property type="entry name" value="Cro/C1-type_HTH"/>
</dbReference>
<feature type="domain" description="HTH cro/C1-type" evidence="1">
    <location>
        <begin position="22"/>
        <end position="75"/>
    </location>
</feature>
<sequence>MRTYHVGVTKAESADSSWSDFVQKQMDDRGMSTGELTEKTGFDRSRLTAWRKGERPNLDTARVVAKAFGMSPLEVMVAAKLLLPEEADLRGVSSPDPGALTDQQLLAELGRRLKNRP</sequence>
<name>A0A3N1H805_9PSEU</name>
<dbReference type="AlphaFoldDB" id="A0A3N1H805"/>
<dbReference type="Gene3D" id="1.10.260.40">
    <property type="entry name" value="lambda repressor-like DNA-binding domains"/>
    <property type="match status" value="1"/>
</dbReference>
<dbReference type="PROSITE" id="PS50943">
    <property type="entry name" value="HTH_CROC1"/>
    <property type="match status" value="1"/>
</dbReference>
<dbReference type="SUPFAM" id="SSF47413">
    <property type="entry name" value="lambda repressor-like DNA-binding domains"/>
    <property type="match status" value="1"/>
</dbReference>
<evidence type="ECO:0000259" key="1">
    <source>
        <dbReference type="PROSITE" id="PS50943"/>
    </source>
</evidence>
<keyword evidence="3" id="KW-1185">Reference proteome</keyword>
<dbReference type="SMART" id="SM00530">
    <property type="entry name" value="HTH_XRE"/>
    <property type="match status" value="1"/>
</dbReference>
<dbReference type="InterPro" id="IPR010982">
    <property type="entry name" value="Lambda_DNA-bd_dom_sf"/>
</dbReference>
<dbReference type="Proteomes" id="UP000268727">
    <property type="component" value="Unassembled WGS sequence"/>
</dbReference>